<feature type="domain" description="CCT" evidence="12">
    <location>
        <begin position="313"/>
        <end position="355"/>
    </location>
</feature>
<dbReference type="STRING" id="4565.A0A3B6LQ55"/>
<dbReference type="InterPro" id="IPR000315">
    <property type="entry name" value="Znf_B-box"/>
</dbReference>
<evidence type="ECO:0000256" key="6">
    <source>
        <dbReference type="ARBA" id="ARBA00022833"/>
    </source>
</evidence>
<reference evidence="13" key="1">
    <citation type="submission" date="2018-08" db="EMBL/GenBank/DDBJ databases">
        <authorList>
            <person name="Rossello M."/>
        </authorList>
    </citation>
    <scope>NUCLEOTIDE SEQUENCE [LARGE SCALE GENOMIC DNA]</scope>
    <source>
        <strain evidence="13">cv. Chinese Spring</strain>
    </source>
</reference>
<evidence type="ECO:0000256" key="1">
    <source>
        <dbReference type="ARBA" id="ARBA00004123"/>
    </source>
</evidence>
<evidence type="ECO:0000256" key="7">
    <source>
        <dbReference type="ARBA" id="ARBA00023242"/>
    </source>
</evidence>
<feature type="region of interest" description="Disordered" evidence="10">
    <location>
        <begin position="292"/>
        <end position="328"/>
    </location>
</feature>
<dbReference type="InterPro" id="IPR049808">
    <property type="entry name" value="CONSTANS-like_Bbox1"/>
</dbReference>
<dbReference type="OrthoDB" id="153872at2759"/>
<dbReference type="GO" id="GO:0008270">
    <property type="term" value="F:zinc ion binding"/>
    <property type="evidence" value="ECO:0007669"/>
    <property type="project" value="UniProtKB-KW"/>
</dbReference>
<keyword evidence="3" id="KW-0479">Metal-binding</keyword>
<organism evidence="13">
    <name type="scientific">Triticum aestivum</name>
    <name type="common">Wheat</name>
    <dbReference type="NCBI Taxonomy" id="4565"/>
    <lineage>
        <taxon>Eukaryota</taxon>
        <taxon>Viridiplantae</taxon>
        <taxon>Streptophyta</taxon>
        <taxon>Embryophyta</taxon>
        <taxon>Tracheophyta</taxon>
        <taxon>Spermatophyta</taxon>
        <taxon>Magnoliopsida</taxon>
        <taxon>Liliopsida</taxon>
        <taxon>Poales</taxon>
        <taxon>Poaceae</taxon>
        <taxon>BOP clade</taxon>
        <taxon>Pooideae</taxon>
        <taxon>Triticodae</taxon>
        <taxon>Triticeae</taxon>
        <taxon>Triticinae</taxon>
        <taxon>Triticum</taxon>
    </lineage>
</organism>
<dbReference type="GO" id="GO:0006355">
    <property type="term" value="P:regulation of DNA-templated transcription"/>
    <property type="evidence" value="ECO:0007669"/>
    <property type="project" value="UniProtKB-ARBA"/>
</dbReference>
<evidence type="ECO:0000256" key="9">
    <source>
        <dbReference type="PROSITE-ProRule" id="PRU00357"/>
    </source>
</evidence>
<dbReference type="SMART" id="SM00336">
    <property type="entry name" value="BBOX"/>
    <property type="match status" value="1"/>
</dbReference>
<evidence type="ECO:0008006" key="15">
    <source>
        <dbReference type="Google" id="ProtNLM"/>
    </source>
</evidence>
<dbReference type="Gramene" id="TraesCS5B02G335300.1">
    <property type="protein sequence ID" value="TraesCS5B02G335300.1"/>
    <property type="gene ID" value="TraesCS5B02G335300"/>
</dbReference>
<dbReference type="GO" id="GO:0005634">
    <property type="term" value="C:nucleus"/>
    <property type="evidence" value="ECO:0007669"/>
    <property type="project" value="UniProtKB-SubCell"/>
</dbReference>
<dbReference type="Pfam" id="PF06203">
    <property type="entry name" value="CCT"/>
    <property type="match status" value="1"/>
</dbReference>
<evidence type="ECO:0000313" key="14">
    <source>
        <dbReference type="Proteomes" id="UP000019116"/>
    </source>
</evidence>
<dbReference type="CDD" id="cd19821">
    <property type="entry name" value="Bbox1_BBX-like"/>
    <property type="match status" value="1"/>
</dbReference>
<comment type="similarity">
    <text evidence="2">Belongs to the CONSTANS family.</text>
</comment>
<evidence type="ECO:0000259" key="12">
    <source>
        <dbReference type="PROSITE" id="PS51017"/>
    </source>
</evidence>
<accession>A0A3B6LQ55</accession>
<keyword evidence="6" id="KW-0862">Zinc</keyword>
<feature type="compositionally biased region" description="Basic and acidic residues" evidence="10">
    <location>
        <begin position="308"/>
        <end position="323"/>
    </location>
</feature>
<evidence type="ECO:0000256" key="2">
    <source>
        <dbReference type="ARBA" id="ARBA00010024"/>
    </source>
</evidence>
<feature type="domain" description="B box-type" evidence="11">
    <location>
        <begin position="10"/>
        <end position="57"/>
    </location>
</feature>
<keyword evidence="4" id="KW-0677">Repeat</keyword>
<evidence type="ECO:0000256" key="10">
    <source>
        <dbReference type="SAM" id="MobiDB-lite"/>
    </source>
</evidence>
<dbReference type="PANTHER" id="PTHR31717">
    <property type="entry name" value="ZINC FINGER PROTEIN CONSTANS-LIKE 10"/>
    <property type="match status" value="1"/>
</dbReference>
<evidence type="ECO:0000256" key="8">
    <source>
        <dbReference type="PROSITE-ProRule" id="PRU00024"/>
    </source>
</evidence>
<evidence type="ECO:0000256" key="5">
    <source>
        <dbReference type="ARBA" id="ARBA00022771"/>
    </source>
</evidence>
<reference evidence="13" key="2">
    <citation type="submission" date="2018-10" db="UniProtKB">
        <authorList>
            <consortium name="EnsemblPlants"/>
        </authorList>
    </citation>
    <scope>IDENTIFICATION</scope>
</reference>
<dbReference type="PROSITE" id="PS50119">
    <property type="entry name" value="ZF_BBOX"/>
    <property type="match status" value="1"/>
</dbReference>
<keyword evidence="7 9" id="KW-0539">Nucleus</keyword>
<dbReference type="InterPro" id="IPR010402">
    <property type="entry name" value="CCT_domain"/>
</dbReference>
<dbReference type="Proteomes" id="UP000019116">
    <property type="component" value="Chromosome 5B"/>
</dbReference>
<dbReference type="Gramene" id="TraesCS5B03G0839400.1">
    <property type="protein sequence ID" value="TraesCS5B03G0839400.1.CDS"/>
    <property type="gene ID" value="TraesCS5B03G0839400"/>
</dbReference>
<dbReference type="EnsemblPlants" id="TraesCS5B02G335300.1">
    <property type="protein sequence ID" value="TraesCS5B02G335300.1"/>
    <property type="gene ID" value="TraesCS5B02G335300"/>
</dbReference>
<comment type="subcellular location">
    <subcellularLocation>
        <location evidence="1 9">Nucleus</location>
    </subcellularLocation>
</comment>
<sequence>MADHHQLLPSSSSRCSNCVTERAVVFCFADGARLCLECDGAVHGASELASLHSRAPLCDGCCAAPAALRCQIGAQRATLCTDCADGRADGRGGASLVEVYTGCPAPAEVLRTLSVDAPSSSQQDFDAWLADNLPQILQDVQDGSQICDASGTTTIVGDQRGPNSSSFVCDDWNNGCSTTCAPQCSVLENTNGVLVGHHLAGPSLTFEQQQQLPPSICHISSSYNPSTLSCQPAMTSTTLLQSMGNDHHPSLLLDDFPTFYPALPLISPPPPPENGTDCHHANRPSQMLTADEQAAVAHHQQDPSTISKKREERDRAKQRYNEKKKNRKFCKQIMYASRKARADTRKRVKGRFAKATNEHQHVLHPDAA</sequence>
<dbReference type="OMA" id="CECQLCG"/>
<evidence type="ECO:0000256" key="3">
    <source>
        <dbReference type="ARBA" id="ARBA00022723"/>
    </source>
</evidence>
<evidence type="ECO:0000256" key="4">
    <source>
        <dbReference type="ARBA" id="ARBA00022737"/>
    </source>
</evidence>
<evidence type="ECO:0000313" key="13">
    <source>
        <dbReference type="EnsemblPlants" id="TraesCS5B02G335300.1"/>
    </source>
</evidence>
<evidence type="ECO:0000259" key="11">
    <source>
        <dbReference type="PROSITE" id="PS50119"/>
    </source>
</evidence>
<protein>
    <recommendedName>
        <fullName evidence="15">CCT domain-containing protein</fullName>
    </recommendedName>
</protein>
<dbReference type="PROSITE" id="PS51017">
    <property type="entry name" value="CCT"/>
    <property type="match status" value="1"/>
</dbReference>
<dbReference type="SMR" id="A0A3B6LQ55"/>
<keyword evidence="14" id="KW-1185">Reference proteome</keyword>
<keyword evidence="5 8" id="KW-0863">Zinc-finger</keyword>
<name>A0A3B6LQ55_WHEAT</name>
<proteinExistence type="inferred from homology"/>
<dbReference type="PANTHER" id="PTHR31717:SF130">
    <property type="entry name" value="OS06G0103000 PROTEIN"/>
    <property type="match status" value="1"/>
</dbReference>
<dbReference type="AlphaFoldDB" id="A0A3B6LQ55"/>